<organism evidence="1 2">
    <name type="scientific">Coregonus suidteri</name>
    <dbReference type="NCBI Taxonomy" id="861788"/>
    <lineage>
        <taxon>Eukaryota</taxon>
        <taxon>Metazoa</taxon>
        <taxon>Chordata</taxon>
        <taxon>Craniata</taxon>
        <taxon>Vertebrata</taxon>
        <taxon>Euteleostomi</taxon>
        <taxon>Actinopterygii</taxon>
        <taxon>Neopterygii</taxon>
        <taxon>Teleostei</taxon>
        <taxon>Protacanthopterygii</taxon>
        <taxon>Salmoniformes</taxon>
        <taxon>Salmonidae</taxon>
        <taxon>Coregoninae</taxon>
        <taxon>Coregonus</taxon>
    </lineage>
</organism>
<dbReference type="GO" id="GO:0043491">
    <property type="term" value="P:phosphatidylinositol 3-kinase/protein kinase B signal transduction"/>
    <property type="evidence" value="ECO:0007669"/>
    <property type="project" value="TreeGrafter"/>
</dbReference>
<proteinExistence type="predicted"/>
<name>A0AAN8QSS3_9TELE</name>
<dbReference type="EMBL" id="JAGTTL010000012">
    <property type="protein sequence ID" value="KAK6315109.1"/>
    <property type="molecule type" value="Genomic_DNA"/>
</dbReference>
<protein>
    <submittedName>
        <fullName evidence="1">Uncharacterized protein</fullName>
    </submittedName>
</protein>
<evidence type="ECO:0000313" key="2">
    <source>
        <dbReference type="Proteomes" id="UP001356427"/>
    </source>
</evidence>
<dbReference type="InterPro" id="IPR052838">
    <property type="entry name" value="Myosin-XVI"/>
</dbReference>
<reference evidence="1 2" key="1">
    <citation type="submission" date="2021-04" db="EMBL/GenBank/DDBJ databases">
        <authorList>
            <person name="De Guttry C."/>
            <person name="Zahm M."/>
            <person name="Klopp C."/>
            <person name="Cabau C."/>
            <person name="Louis A."/>
            <person name="Berthelot C."/>
            <person name="Parey E."/>
            <person name="Roest Crollius H."/>
            <person name="Montfort J."/>
            <person name="Robinson-Rechavi M."/>
            <person name="Bucao C."/>
            <person name="Bouchez O."/>
            <person name="Gislard M."/>
            <person name="Lluch J."/>
            <person name="Milhes M."/>
            <person name="Lampietro C."/>
            <person name="Lopez Roques C."/>
            <person name="Donnadieu C."/>
            <person name="Braasch I."/>
            <person name="Desvignes T."/>
            <person name="Postlethwait J."/>
            <person name="Bobe J."/>
            <person name="Wedekind C."/>
            <person name="Guiguen Y."/>
        </authorList>
    </citation>
    <scope>NUCLEOTIDE SEQUENCE [LARGE SCALE GENOMIC DNA]</scope>
    <source>
        <strain evidence="1">Cs_M1</strain>
        <tissue evidence="1">Blood</tissue>
    </source>
</reference>
<sequence>MSHYHFLKCCCFQLCNVFRQNMEIDQCLLESLPFGQRQRLVRRMRCDQIRAYYEREKTLQKPGGGVKVKALPTSHRKRHRIRFSLGDIIQDAIIRHDDKEAVGKGQMDVARPFAQLSVCICQTSQQPLQVTMLISSLTAANELQLGYLRAAGVPMQLPD</sequence>
<dbReference type="GO" id="GO:0005654">
    <property type="term" value="C:nucleoplasm"/>
    <property type="evidence" value="ECO:0007669"/>
    <property type="project" value="TreeGrafter"/>
</dbReference>
<dbReference type="GO" id="GO:0048812">
    <property type="term" value="P:neuron projection morphogenesis"/>
    <property type="evidence" value="ECO:0007669"/>
    <property type="project" value="TreeGrafter"/>
</dbReference>
<dbReference type="PANTHER" id="PTHR47335:SF1">
    <property type="entry name" value="UNCONVENTIONAL MYOSIN-XVI"/>
    <property type="match status" value="1"/>
</dbReference>
<dbReference type="Proteomes" id="UP001356427">
    <property type="component" value="Unassembled WGS sequence"/>
</dbReference>
<dbReference type="GO" id="GO:0048471">
    <property type="term" value="C:perinuclear region of cytoplasm"/>
    <property type="evidence" value="ECO:0007669"/>
    <property type="project" value="TreeGrafter"/>
</dbReference>
<accession>A0AAN8QSS3</accession>
<dbReference type="PANTHER" id="PTHR47335">
    <property type="entry name" value="UNCONVENTIONAL MYOSIN-XVI"/>
    <property type="match status" value="1"/>
</dbReference>
<dbReference type="AlphaFoldDB" id="A0AAN8QSS3"/>
<comment type="caution">
    <text evidence="1">The sequence shown here is derived from an EMBL/GenBank/DDBJ whole genome shotgun (WGS) entry which is preliminary data.</text>
</comment>
<gene>
    <name evidence="1" type="ORF">J4Q44_G00146380</name>
</gene>
<dbReference type="GO" id="GO:0019903">
    <property type="term" value="F:protein phosphatase binding"/>
    <property type="evidence" value="ECO:0007669"/>
    <property type="project" value="TreeGrafter"/>
</dbReference>
<dbReference type="GO" id="GO:0051015">
    <property type="term" value="F:actin filament binding"/>
    <property type="evidence" value="ECO:0007669"/>
    <property type="project" value="TreeGrafter"/>
</dbReference>
<dbReference type="GO" id="GO:0016459">
    <property type="term" value="C:myosin complex"/>
    <property type="evidence" value="ECO:0007669"/>
    <property type="project" value="TreeGrafter"/>
</dbReference>
<keyword evidence="2" id="KW-1185">Reference proteome</keyword>
<dbReference type="GO" id="GO:2000134">
    <property type="term" value="P:negative regulation of G1/S transition of mitotic cell cycle"/>
    <property type="evidence" value="ECO:0007669"/>
    <property type="project" value="TreeGrafter"/>
</dbReference>
<evidence type="ECO:0000313" key="1">
    <source>
        <dbReference type="EMBL" id="KAK6315109.1"/>
    </source>
</evidence>